<dbReference type="PIRSF" id="PIRSF000137">
    <property type="entry name" value="Alcohol_oxidase"/>
    <property type="match status" value="1"/>
</dbReference>
<feature type="binding site" evidence="3">
    <location>
        <position position="119"/>
    </location>
    <ligand>
        <name>FAD</name>
        <dbReference type="ChEBI" id="CHEBI:57692"/>
    </ligand>
</feature>
<reference evidence="8" key="1">
    <citation type="journal article" date="2017" name="Nat. Commun.">
        <title>The asparagus genome sheds light on the origin and evolution of a young Y chromosome.</title>
        <authorList>
            <person name="Harkess A."/>
            <person name="Zhou J."/>
            <person name="Xu C."/>
            <person name="Bowers J.E."/>
            <person name="Van der Hulst R."/>
            <person name="Ayyampalayam S."/>
            <person name="Mercati F."/>
            <person name="Riccardi P."/>
            <person name="McKain M.R."/>
            <person name="Kakrana A."/>
            <person name="Tang H."/>
            <person name="Ray J."/>
            <person name="Groenendijk J."/>
            <person name="Arikit S."/>
            <person name="Mathioni S.M."/>
            <person name="Nakano M."/>
            <person name="Shan H."/>
            <person name="Telgmann-Rauber A."/>
            <person name="Kanno A."/>
            <person name="Yue Z."/>
            <person name="Chen H."/>
            <person name="Li W."/>
            <person name="Chen Y."/>
            <person name="Xu X."/>
            <person name="Zhang Y."/>
            <person name="Luo S."/>
            <person name="Chen H."/>
            <person name="Gao J."/>
            <person name="Mao Z."/>
            <person name="Pires J.C."/>
            <person name="Luo M."/>
            <person name="Kudrna D."/>
            <person name="Wing R.A."/>
            <person name="Meyers B.C."/>
            <person name="Yi K."/>
            <person name="Kong H."/>
            <person name="Lavrijsen P."/>
            <person name="Sunseri F."/>
            <person name="Falavigna A."/>
            <person name="Ye Y."/>
            <person name="Leebens-Mack J.H."/>
            <person name="Chen G."/>
        </authorList>
    </citation>
    <scope>NUCLEOTIDE SEQUENCE [LARGE SCALE GENOMIC DNA]</scope>
    <source>
        <strain evidence="8">cv. DH0086</strain>
    </source>
</reference>
<keyword evidence="2 5" id="KW-0732">Signal</keyword>
<dbReference type="EMBL" id="CM007383">
    <property type="protein sequence ID" value="ONK76533.1"/>
    <property type="molecule type" value="Genomic_DNA"/>
</dbReference>
<dbReference type="Pfam" id="PF05199">
    <property type="entry name" value="GMC_oxred_C"/>
    <property type="match status" value="1"/>
</dbReference>
<evidence type="ECO:0000313" key="7">
    <source>
        <dbReference type="EMBL" id="ONK76533.1"/>
    </source>
</evidence>
<feature type="binding site" evidence="3">
    <location>
        <begin position="551"/>
        <end position="552"/>
    </location>
    <ligand>
        <name>FAD</name>
        <dbReference type="ChEBI" id="CHEBI:57692"/>
    </ligand>
</feature>
<evidence type="ECO:0000313" key="8">
    <source>
        <dbReference type="Proteomes" id="UP000243459"/>
    </source>
</evidence>
<protein>
    <recommendedName>
        <fullName evidence="6">Glucose-methanol-choline oxidoreductase N-terminal domain-containing protein</fullName>
    </recommendedName>
</protein>
<dbReference type="InterPro" id="IPR036188">
    <property type="entry name" value="FAD/NAD-bd_sf"/>
</dbReference>
<organism evidence="7 8">
    <name type="scientific">Asparagus officinalis</name>
    <name type="common">Garden asparagus</name>
    <dbReference type="NCBI Taxonomy" id="4686"/>
    <lineage>
        <taxon>Eukaryota</taxon>
        <taxon>Viridiplantae</taxon>
        <taxon>Streptophyta</taxon>
        <taxon>Embryophyta</taxon>
        <taxon>Tracheophyta</taxon>
        <taxon>Spermatophyta</taxon>
        <taxon>Magnoliopsida</taxon>
        <taxon>Liliopsida</taxon>
        <taxon>Asparagales</taxon>
        <taxon>Asparagaceae</taxon>
        <taxon>Asparagoideae</taxon>
        <taxon>Asparagus</taxon>
    </lineage>
</organism>
<dbReference type="SUPFAM" id="SSF54373">
    <property type="entry name" value="FAD-linked reductases, C-terminal domain"/>
    <property type="match status" value="1"/>
</dbReference>
<feature type="binding site" evidence="3">
    <location>
        <begin position="511"/>
        <end position="512"/>
    </location>
    <ligand>
        <name>FAD</name>
        <dbReference type="ChEBI" id="CHEBI:57692"/>
    </ligand>
</feature>
<comment type="cofactor">
    <cofactor evidence="3">
        <name>FAD</name>
        <dbReference type="ChEBI" id="CHEBI:57692"/>
    </cofactor>
</comment>
<keyword evidence="4" id="KW-1015">Disulfide bond</keyword>
<dbReference type="Gene3D" id="3.30.410.40">
    <property type="match status" value="1"/>
</dbReference>
<evidence type="ECO:0000256" key="5">
    <source>
        <dbReference type="SAM" id="SignalP"/>
    </source>
</evidence>
<accession>A0A5P1FFN5</accession>
<feature type="signal peptide" evidence="5">
    <location>
        <begin position="1"/>
        <end position="21"/>
    </location>
</feature>
<gene>
    <name evidence="7" type="ORF">A4U43_C03F29260</name>
</gene>
<dbReference type="OrthoDB" id="269227at2759"/>
<evidence type="ECO:0000256" key="1">
    <source>
        <dbReference type="ARBA" id="ARBA00010790"/>
    </source>
</evidence>
<evidence type="ECO:0000256" key="3">
    <source>
        <dbReference type="PIRSR" id="PIRSR000137-2"/>
    </source>
</evidence>
<dbReference type="GO" id="GO:0016614">
    <property type="term" value="F:oxidoreductase activity, acting on CH-OH group of donors"/>
    <property type="evidence" value="ECO:0007669"/>
    <property type="project" value="InterPro"/>
</dbReference>
<evidence type="ECO:0000259" key="6">
    <source>
        <dbReference type="PROSITE" id="PS00624"/>
    </source>
</evidence>
<proteinExistence type="inferred from homology"/>
<evidence type="ECO:0000256" key="4">
    <source>
        <dbReference type="PIRSR" id="PIRSR000137-3"/>
    </source>
</evidence>
<dbReference type="Proteomes" id="UP000243459">
    <property type="component" value="Chromosome 3"/>
</dbReference>
<dbReference type="PROSITE" id="PS00624">
    <property type="entry name" value="GMC_OXRED_2"/>
    <property type="match status" value="1"/>
</dbReference>
<keyword evidence="3" id="KW-0285">Flavoprotein</keyword>
<dbReference type="SUPFAM" id="SSF51905">
    <property type="entry name" value="FAD/NAD(P)-binding domain"/>
    <property type="match status" value="1"/>
</dbReference>
<dbReference type="InterPro" id="IPR000172">
    <property type="entry name" value="GMC_OxRdtase_N"/>
</dbReference>
<dbReference type="InterPro" id="IPR012132">
    <property type="entry name" value="GMC_OxRdtase"/>
</dbReference>
<dbReference type="AlphaFoldDB" id="A0A5P1FFN5"/>
<evidence type="ECO:0000256" key="2">
    <source>
        <dbReference type="ARBA" id="ARBA00022729"/>
    </source>
</evidence>
<dbReference type="PANTHER" id="PTHR45968:SF5">
    <property type="entry name" value="PROTEIN HOTHEAD"/>
    <property type="match status" value="1"/>
</dbReference>
<comment type="similarity">
    <text evidence="1">Belongs to the GMC oxidoreductase family.</text>
</comment>
<feature type="domain" description="Glucose-methanol-choline oxidoreductase N-terminal" evidence="6">
    <location>
        <begin position="277"/>
        <end position="291"/>
    </location>
</feature>
<dbReference type="Gramene" id="ONK76533">
    <property type="protein sequence ID" value="ONK76533"/>
    <property type="gene ID" value="A4U43_C03F29260"/>
</dbReference>
<dbReference type="InterPro" id="IPR007867">
    <property type="entry name" value="GMC_OxRtase_C"/>
</dbReference>
<dbReference type="Gene3D" id="3.50.50.60">
    <property type="entry name" value="FAD/NAD(P)-binding domain"/>
    <property type="match status" value="1"/>
</dbReference>
<dbReference type="Pfam" id="PF00732">
    <property type="entry name" value="GMC_oxred_N"/>
    <property type="match status" value="1"/>
</dbReference>
<feature type="chain" id="PRO_5024270927" description="Glucose-methanol-choline oxidoreductase N-terminal domain-containing protein" evidence="5">
    <location>
        <begin position="22"/>
        <end position="577"/>
    </location>
</feature>
<feature type="binding site" evidence="3">
    <location>
        <position position="232"/>
    </location>
    <ligand>
        <name>FAD</name>
        <dbReference type="ChEBI" id="CHEBI:57692"/>
    </ligand>
</feature>
<sequence>MALRKILQILLVLIILVSAQGSEFTREPYLRKASSFSSEASQARYDYIIVGGGTAGCPLAATLSQNYSVLILERGGSPYGNLNVSYMQNFHISLADTSPSSAAQPFISTDGVINARARVLGGGTCINAGFYTRASTRYVRNAGWNDELVNQSYPWIEDRIVHKPKLAPWQAAVKDGLLQAGIGPFNGYTYDHLYGTKVGGTIFNERGYRSTAADLLSSGNTENLHILLHATVQKILFKQAPGRRPRAIGVLFKDENGKQHKAFLKYRRGSEVIVSSGTLGSPQLLMLSGIGPKKDLNKLKIPVILDNFHVGKGLSDNPMNTIFIPTKKPVEQSLIQTVGITKIGLFIEASSGFGQSSDSIQCHHGIMSAEIGQLSTLPPKDRTLAASKEYARTKHQLPREVFQGGFILGKIDGPLSKGRLSLIDSDVDTTPNVTFNYFKHPYDLKRCVYGIRTIERIVRTSHITGLTDDTGYSTQMLLNMSVKANVNLIPKHTNDTASLEQFCRDTVITIWHYHGGCHVGKVVDRDYRVIGVGGLRVIDSSTYVDSPGTNPQATVMMMGRYMGVKMLRERLGRGAGV</sequence>
<keyword evidence="3" id="KW-0274">FAD</keyword>
<name>A0A5P1FFN5_ASPOF</name>
<dbReference type="PANTHER" id="PTHR45968">
    <property type="entry name" value="OSJNBA0019K04.7 PROTEIN"/>
    <property type="match status" value="1"/>
</dbReference>
<dbReference type="GO" id="GO:0050660">
    <property type="term" value="F:flavin adenine dinucleotide binding"/>
    <property type="evidence" value="ECO:0007669"/>
    <property type="project" value="InterPro"/>
</dbReference>
<dbReference type="OMA" id="NYPWIHI"/>
<feature type="disulfide bond" evidence="4">
    <location>
        <begin position="447"/>
        <end position="503"/>
    </location>
</feature>
<keyword evidence="8" id="KW-1185">Reference proteome</keyword>
<dbReference type="InterPro" id="IPR051871">
    <property type="entry name" value="GMC_Oxidoreductase-Related"/>
</dbReference>